<feature type="chain" id="PRO_5009284239" evidence="1">
    <location>
        <begin position="29"/>
        <end position="222"/>
    </location>
</feature>
<dbReference type="RefSeq" id="WP_146071243.1">
    <property type="nucleotide sequence ID" value="NZ_FNUY01000001.1"/>
</dbReference>
<organism evidence="2 3">
    <name type="scientific">Bosea lathyri</name>
    <dbReference type="NCBI Taxonomy" id="1036778"/>
    <lineage>
        <taxon>Bacteria</taxon>
        <taxon>Pseudomonadati</taxon>
        <taxon>Pseudomonadota</taxon>
        <taxon>Alphaproteobacteria</taxon>
        <taxon>Hyphomicrobiales</taxon>
        <taxon>Boseaceae</taxon>
        <taxon>Bosea</taxon>
    </lineage>
</organism>
<protein>
    <submittedName>
        <fullName evidence="2">Uncharacterized protein</fullName>
    </submittedName>
</protein>
<evidence type="ECO:0000313" key="2">
    <source>
        <dbReference type="EMBL" id="SEF52377.1"/>
    </source>
</evidence>
<dbReference type="Proteomes" id="UP000236743">
    <property type="component" value="Unassembled WGS sequence"/>
</dbReference>
<keyword evidence="3" id="KW-1185">Reference proteome</keyword>
<reference evidence="2 3" key="1">
    <citation type="submission" date="2016-10" db="EMBL/GenBank/DDBJ databases">
        <authorList>
            <person name="de Groot N.N."/>
        </authorList>
    </citation>
    <scope>NUCLEOTIDE SEQUENCE [LARGE SCALE GENOMIC DNA]</scope>
    <source>
        <strain evidence="2 3">DSM 26656</strain>
    </source>
</reference>
<dbReference type="EMBL" id="FNUY01000001">
    <property type="protein sequence ID" value="SEF52377.1"/>
    <property type="molecule type" value="Genomic_DNA"/>
</dbReference>
<proteinExistence type="predicted"/>
<evidence type="ECO:0000313" key="3">
    <source>
        <dbReference type="Proteomes" id="UP000236743"/>
    </source>
</evidence>
<dbReference type="OrthoDB" id="7061608at2"/>
<name>A0A1H5SRI3_9HYPH</name>
<sequence length="222" mass="24559">MSLRNLAGTAFLLAAVGAPAMFASSAFSSEGTIVTSQPAVQLVPRKTLPIPEGFEQVSATDVRVDGEAARLVRSERTNGRNGGLEGEHVSMLVTPAGRLKGFVRMDGSLRNLALPSREDTRAIAMAFLSDHAPDLLQALAISFIEPHDEVVLLDGQREALTGMKVKMRNLSDGRWFWVIIGGDRQAMVFERDIVWANLKGRRQTEKWLHDSWLKDRRARNRP</sequence>
<accession>A0A1H5SRI3</accession>
<gene>
    <name evidence="2" type="ORF">SAMN04488115_101361</name>
</gene>
<dbReference type="AlphaFoldDB" id="A0A1H5SRI3"/>
<feature type="signal peptide" evidence="1">
    <location>
        <begin position="1"/>
        <end position="28"/>
    </location>
</feature>
<keyword evidence="1" id="KW-0732">Signal</keyword>
<evidence type="ECO:0000256" key="1">
    <source>
        <dbReference type="SAM" id="SignalP"/>
    </source>
</evidence>